<dbReference type="EMBL" id="UYSU01038128">
    <property type="protein sequence ID" value="VDL99873.1"/>
    <property type="molecule type" value="Genomic_DNA"/>
</dbReference>
<keyword evidence="4" id="KW-0808">Transferase</keyword>
<comment type="similarity">
    <text evidence="2">Belongs to the glycosyltransferase 31 family.</text>
</comment>
<dbReference type="InterPro" id="IPR002659">
    <property type="entry name" value="Glyco_trans_31"/>
</dbReference>
<dbReference type="GO" id="GO:0006493">
    <property type="term" value="P:protein O-linked glycosylation"/>
    <property type="evidence" value="ECO:0007669"/>
    <property type="project" value="TreeGrafter"/>
</dbReference>
<gene>
    <name evidence="11" type="ORF">SSLN_LOCUS13488</name>
</gene>
<evidence type="ECO:0000313" key="11">
    <source>
        <dbReference type="EMBL" id="VDL99873.1"/>
    </source>
</evidence>
<evidence type="ECO:0000313" key="12">
    <source>
        <dbReference type="Proteomes" id="UP000275846"/>
    </source>
</evidence>
<evidence type="ECO:0000256" key="6">
    <source>
        <dbReference type="ARBA" id="ARBA00022968"/>
    </source>
</evidence>
<dbReference type="Proteomes" id="UP000275846">
    <property type="component" value="Unassembled WGS sequence"/>
</dbReference>
<dbReference type="Gene3D" id="3.90.550.50">
    <property type="match status" value="1"/>
</dbReference>
<keyword evidence="3" id="KW-0328">Glycosyltransferase</keyword>
<dbReference type="Pfam" id="PF01762">
    <property type="entry name" value="Galactosyl_T"/>
    <property type="match status" value="1"/>
</dbReference>
<comment type="subcellular location">
    <subcellularLocation>
        <location evidence="1">Golgi apparatus membrane</location>
        <topology evidence="1">Single-pass type II membrane protein</topology>
    </subcellularLocation>
</comment>
<evidence type="ECO:0000256" key="9">
    <source>
        <dbReference type="ARBA" id="ARBA00023136"/>
    </source>
</evidence>
<dbReference type="GO" id="GO:0000139">
    <property type="term" value="C:Golgi membrane"/>
    <property type="evidence" value="ECO:0007669"/>
    <property type="project" value="UniProtKB-SubCell"/>
</dbReference>
<evidence type="ECO:0000256" key="2">
    <source>
        <dbReference type="ARBA" id="ARBA00008661"/>
    </source>
</evidence>
<accession>A0A183TAJ0</accession>
<dbReference type="GO" id="GO:0016758">
    <property type="term" value="F:hexosyltransferase activity"/>
    <property type="evidence" value="ECO:0007669"/>
    <property type="project" value="InterPro"/>
</dbReference>
<dbReference type="OrthoDB" id="2139606at2759"/>
<keyword evidence="9 10" id="KW-0472">Membrane</keyword>
<dbReference type="PANTHER" id="PTHR11214">
    <property type="entry name" value="BETA-1,3-N-ACETYLGLUCOSAMINYLTRANSFERASE"/>
    <property type="match status" value="1"/>
</dbReference>
<evidence type="ECO:0000256" key="5">
    <source>
        <dbReference type="ARBA" id="ARBA00022692"/>
    </source>
</evidence>
<dbReference type="STRING" id="70667.A0A183TAJ0"/>
<name>A0A183TAJ0_SCHSO</name>
<keyword evidence="6" id="KW-0735">Signal-anchor</keyword>
<evidence type="ECO:0000256" key="8">
    <source>
        <dbReference type="ARBA" id="ARBA00023034"/>
    </source>
</evidence>
<protein>
    <submittedName>
        <fullName evidence="13">Hexosyltransferase</fullName>
    </submittedName>
</protein>
<keyword evidence="8" id="KW-0333">Golgi apparatus</keyword>
<dbReference type="AlphaFoldDB" id="A0A183TAJ0"/>
<evidence type="ECO:0000256" key="7">
    <source>
        <dbReference type="ARBA" id="ARBA00022989"/>
    </source>
</evidence>
<reference evidence="11 12" key="2">
    <citation type="submission" date="2018-11" db="EMBL/GenBank/DDBJ databases">
        <authorList>
            <consortium name="Pathogen Informatics"/>
        </authorList>
    </citation>
    <scope>NUCLEOTIDE SEQUENCE [LARGE SCALE GENOMIC DNA]</scope>
    <source>
        <strain evidence="11 12">NST_G2</strain>
    </source>
</reference>
<dbReference type="PANTHER" id="PTHR11214:SF314">
    <property type="entry name" value="HEXOSYLTRANSFERASE"/>
    <property type="match status" value="1"/>
</dbReference>
<feature type="transmembrane region" description="Helical" evidence="10">
    <location>
        <begin position="69"/>
        <end position="89"/>
    </location>
</feature>
<evidence type="ECO:0000313" key="13">
    <source>
        <dbReference type="WBParaSite" id="SSLN_0001400001-mRNA-1"/>
    </source>
</evidence>
<keyword evidence="12" id="KW-1185">Reference proteome</keyword>
<keyword evidence="7 10" id="KW-1133">Transmembrane helix</keyword>
<evidence type="ECO:0000256" key="4">
    <source>
        <dbReference type="ARBA" id="ARBA00022679"/>
    </source>
</evidence>
<organism evidence="13">
    <name type="scientific">Schistocephalus solidus</name>
    <name type="common">Tapeworm</name>
    <dbReference type="NCBI Taxonomy" id="70667"/>
    <lineage>
        <taxon>Eukaryota</taxon>
        <taxon>Metazoa</taxon>
        <taxon>Spiralia</taxon>
        <taxon>Lophotrochozoa</taxon>
        <taxon>Platyhelminthes</taxon>
        <taxon>Cestoda</taxon>
        <taxon>Eucestoda</taxon>
        <taxon>Diphyllobothriidea</taxon>
        <taxon>Diphyllobothriidae</taxon>
        <taxon>Schistocephalus</taxon>
    </lineage>
</organism>
<keyword evidence="5 10" id="KW-0812">Transmembrane</keyword>
<evidence type="ECO:0000256" key="3">
    <source>
        <dbReference type="ARBA" id="ARBA00022676"/>
    </source>
</evidence>
<sequence>MLPPESFRSHCHKKKLIGCLPWQATESAAELAGLWLNTDQPEVWHRVRERNRKHFERTPMALTRRWRRAIIVISLFVATWIYIIFSFIYNSADEDSPWSTASGADRRVDTPTDFDGTASACRCRDVGRTRRTRFWPPLETQDLLCPRDGTYDVTVCVDHLDETGSQPRNKLTERLAILKSKHPYVPLTGSELRQWYKLEEPRLRQQYELYPMAVNISEITKNISLGLPVTTKPITNPNIKLLRVSQSICPPGRFNGNPISRYKLVVVYKSGIYNFDDRLKLRAQYSQLRKVFNHRVGVVFSVGMPRSTGENVFHMKGFSLQLPERAGSVLREWSGRSREALRRVYEEADIYDDLIIGDYEDTYVNLTYKMITSYRWVSAFCRGKADIFLFLDDDYRFNANNVLSYLDTLQPREQTRLLAGPLMSWRKVLRPFKDPFRNKWALTFDEVPWSDFPPYFCGASYLVGMDVIHDMVIAAAYTRWLWVDDVFLGFVITKLPYTSRSLKGFSMEFVNHHKALVYHSPTKFTLKMLLDNLYQLRNTLHI</sequence>
<proteinExistence type="inferred from homology"/>
<evidence type="ECO:0000256" key="1">
    <source>
        <dbReference type="ARBA" id="ARBA00004323"/>
    </source>
</evidence>
<evidence type="ECO:0000256" key="10">
    <source>
        <dbReference type="SAM" id="Phobius"/>
    </source>
</evidence>
<reference evidence="13" key="1">
    <citation type="submission" date="2016-06" db="UniProtKB">
        <authorList>
            <consortium name="WormBaseParasite"/>
        </authorList>
    </citation>
    <scope>IDENTIFICATION</scope>
</reference>
<dbReference type="WBParaSite" id="SSLN_0001400001-mRNA-1">
    <property type="protein sequence ID" value="SSLN_0001400001-mRNA-1"/>
    <property type="gene ID" value="SSLN_0001400001"/>
</dbReference>